<dbReference type="EMBL" id="BQNB010010946">
    <property type="protein sequence ID" value="GJS84056.1"/>
    <property type="molecule type" value="Genomic_DNA"/>
</dbReference>
<sequence length="309" mass="35639">MQMCTLRKNELCQFLTAYGIHPEYKDMLPKSNQTIYDAPNNFVGLYTHSFSLVNLGLLLLKYFYDVLEYFCIHVSRLNPFGFAKLTNFAVMCKAYGGKPTIKLFRGFFNLYPGGQWMNFAKRPEKDVPNVLHKDNRWDKRSFKDIIPPLIHENPLYQRLGRHPVNVQTFPDPILFLDGLKLSWEHKMAFRNFMFAEDDEDISFLPREQSIGFGTASPTVSINHEPPSLEIKPLDSANPEQLVENTADSRGFLVREEMPIIGSGSMAKRMKNRKCLLDVREIQLDAELLDPQDRCYARQAIVDNAVNHKA</sequence>
<dbReference type="Pfam" id="PF04195">
    <property type="entry name" value="Transposase_28"/>
    <property type="match status" value="1"/>
</dbReference>
<reference evidence="2" key="2">
    <citation type="submission" date="2022-01" db="EMBL/GenBank/DDBJ databases">
        <authorList>
            <person name="Yamashiro T."/>
            <person name="Shiraishi A."/>
            <person name="Satake H."/>
            <person name="Nakayama K."/>
        </authorList>
    </citation>
    <scope>NUCLEOTIDE SEQUENCE</scope>
</reference>
<evidence type="ECO:0000259" key="1">
    <source>
        <dbReference type="Pfam" id="PF04195"/>
    </source>
</evidence>
<reference evidence="2" key="1">
    <citation type="journal article" date="2022" name="Int. J. Mol. Sci.">
        <title>Draft Genome of Tanacetum Coccineum: Genomic Comparison of Closely Related Tanacetum-Family Plants.</title>
        <authorList>
            <person name="Yamashiro T."/>
            <person name="Shiraishi A."/>
            <person name="Nakayama K."/>
            <person name="Satake H."/>
        </authorList>
    </citation>
    <scope>NUCLEOTIDE SEQUENCE</scope>
</reference>
<dbReference type="InterPro" id="IPR007321">
    <property type="entry name" value="Transposase_28"/>
</dbReference>
<comment type="caution">
    <text evidence="2">The sequence shown here is derived from an EMBL/GenBank/DDBJ whole genome shotgun (WGS) entry which is preliminary data.</text>
</comment>
<protein>
    <recommendedName>
        <fullName evidence="1">Transposase (putative) gypsy type domain-containing protein</fullName>
    </recommendedName>
</protein>
<accession>A0ABQ4Z352</accession>
<proteinExistence type="predicted"/>
<gene>
    <name evidence="2" type="ORF">Tco_0750597</name>
</gene>
<feature type="domain" description="Transposase (putative) gypsy type" evidence="1">
    <location>
        <begin position="55"/>
        <end position="111"/>
    </location>
</feature>
<dbReference type="Proteomes" id="UP001151760">
    <property type="component" value="Unassembled WGS sequence"/>
</dbReference>
<keyword evidence="3" id="KW-1185">Reference proteome</keyword>
<organism evidence="2 3">
    <name type="scientific">Tanacetum coccineum</name>
    <dbReference type="NCBI Taxonomy" id="301880"/>
    <lineage>
        <taxon>Eukaryota</taxon>
        <taxon>Viridiplantae</taxon>
        <taxon>Streptophyta</taxon>
        <taxon>Embryophyta</taxon>
        <taxon>Tracheophyta</taxon>
        <taxon>Spermatophyta</taxon>
        <taxon>Magnoliopsida</taxon>
        <taxon>eudicotyledons</taxon>
        <taxon>Gunneridae</taxon>
        <taxon>Pentapetalae</taxon>
        <taxon>asterids</taxon>
        <taxon>campanulids</taxon>
        <taxon>Asterales</taxon>
        <taxon>Asteraceae</taxon>
        <taxon>Asteroideae</taxon>
        <taxon>Anthemideae</taxon>
        <taxon>Anthemidinae</taxon>
        <taxon>Tanacetum</taxon>
    </lineage>
</organism>
<evidence type="ECO:0000313" key="2">
    <source>
        <dbReference type="EMBL" id="GJS84056.1"/>
    </source>
</evidence>
<name>A0ABQ4Z352_9ASTR</name>
<evidence type="ECO:0000313" key="3">
    <source>
        <dbReference type="Proteomes" id="UP001151760"/>
    </source>
</evidence>